<feature type="domain" description="DUF1559" evidence="2">
    <location>
        <begin position="35"/>
        <end position="341"/>
    </location>
</feature>
<gene>
    <name evidence="3" type="ORF">R5W23_004719</name>
</gene>
<dbReference type="NCBIfam" id="TIGR04294">
    <property type="entry name" value="pre_pil_HX9DG"/>
    <property type="match status" value="1"/>
</dbReference>
<reference evidence="4" key="1">
    <citation type="journal article" date="2023" name="Mar. Drugs">
        <title>Gemmata algarum, a Novel Planctomycete Isolated from an Algal Mat, Displays Antimicrobial Activity.</title>
        <authorList>
            <person name="Kumar G."/>
            <person name="Kallscheuer N."/>
            <person name="Kashif M."/>
            <person name="Ahamad S."/>
            <person name="Jagadeeshwari U."/>
            <person name="Pannikurungottu S."/>
            <person name="Haufschild T."/>
            <person name="Kabuu M."/>
            <person name="Sasikala C."/>
            <person name="Jogler C."/>
            <person name="Ramana C."/>
        </authorList>
    </citation>
    <scope>NUCLEOTIDE SEQUENCE [LARGE SCALE GENOMIC DNA]</scope>
    <source>
        <strain evidence="4">JC673</strain>
    </source>
</reference>
<dbReference type="PANTHER" id="PTHR30093:SF2">
    <property type="entry name" value="TYPE II SECRETION SYSTEM PROTEIN H"/>
    <property type="match status" value="1"/>
</dbReference>
<keyword evidence="4" id="KW-1185">Reference proteome</keyword>
<proteinExistence type="predicted"/>
<keyword evidence="1" id="KW-0472">Membrane</keyword>
<protein>
    <submittedName>
        <fullName evidence="3">DUF1559 domain-containing protein</fullName>
    </submittedName>
</protein>
<comment type="caution">
    <text evidence="3">The sequence shown here is derived from an EMBL/GenBank/DDBJ whole genome shotgun (WGS) entry which is preliminary data.</text>
</comment>
<dbReference type="RefSeq" id="WP_261187394.1">
    <property type="nucleotide sequence ID" value="NZ_JAXBLV010000233.1"/>
</dbReference>
<evidence type="ECO:0000313" key="4">
    <source>
        <dbReference type="Proteomes" id="UP001272242"/>
    </source>
</evidence>
<dbReference type="Gene3D" id="3.30.700.10">
    <property type="entry name" value="Glycoprotein, Type 4 Pilin"/>
    <property type="match status" value="1"/>
</dbReference>
<evidence type="ECO:0000256" key="1">
    <source>
        <dbReference type="SAM" id="Phobius"/>
    </source>
</evidence>
<dbReference type="EMBL" id="JAXBLV010000233">
    <property type="protein sequence ID" value="MDY3563220.1"/>
    <property type="molecule type" value="Genomic_DNA"/>
</dbReference>
<organism evidence="3 4">
    <name type="scientific">Gemmata algarum</name>
    <dbReference type="NCBI Taxonomy" id="2975278"/>
    <lineage>
        <taxon>Bacteria</taxon>
        <taxon>Pseudomonadati</taxon>
        <taxon>Planctomycetota</taxon>
        <taxon>Planctomycetia</taxon>
        <taxon>Gemmatales</taxon>
        <taxon>Gemmataceae</taxon>
        <taxon>Gemmata</taxon>
    </lineage>
</organism>
<keyword evidence="1" id="KW-0812">Transmembrane</keyword>
<evidence type="ECO:0000259" key="2">
    <source>
        <dbReference type="Pfam" id="PF07596"/>
    </source>
</evidence>
<dbReference type="Pfam" id="PF07963">
    <property type="entry name" value="N_methyl"/>
    <property type="match status" value="1"/>
</dbReference>
<keyword evidence="1" id="KW-1133">Transmembrane helix</keyword>
<feature type="transmembrane region" description="Helical" evidence="1">
    <location>
        <begin position="12"/>
        <end position="34"/>
    </location>
</feature>
<dbReference type="Pfam" id="PF07596">
    <property type="entry name" value="SBP_bac_10"/>
    <property type="match status" value="1"/>
</dbReference>
<dbReference type="InterPro" id="IPR011453">
    <property type="entry name" value="DUF1559"/>
</dbReference>
<dbReference type="InterPro" id="IPR012902">
    <property type="entry name" value="N_methyl_site"/>
</dbReference>
<dbReference type="NCBIfam" id="TIGR02532">
    <property type="entry name" value="IV_pilin_GFxxxE"/>
    <property type="match status" value="1"/>
</dbReference>
<dbReference type="Proteomes" id="UP001272242">
    <property type="component" value="Unassembled WGS sequence"/>
</dbReference>
<name>A0ABU5F905_9BACT</name>
<dbReference type="SUPFAM" id="SSF54523">
    <property type="entry name" value="Pili subunits"/>
    <property type="match status" value="1"/>
</dbReference>
<sequence>MARSSGRRSAFTLIELLVVIAIIAILIGLLLPAVQKVREAAARMSCSNNLKQIGLALHNYESSYQRFPTSGEGSVNYDTAFDLQSTWTMILPYIEQDNVYKLIDTSVYYLQAANQAPFQTAIKTYICPSNPSAGSGGKDSAGYGICDYMPIAYTDIADGTGGGWRANGSSKATWRVEGMLTVGKGTAAPTASQYNKPTYMLNVSGQRSVSGVTDGLSNTIAIIEDVSRGYFGNVNGTYTAPGGNPTQIARWAEPDQANGVSGPALGSSGEQCYEANSGTAASCNSRKAINNNATPFGGPTTCPWSSNNCGPNDEAFSFHSGGAQAVFGDGHVAFIRDSIDMVSMRRLCTPAGGDLTPNF</sequence>
<evidence type="ECO:0000313" key="3">
    <source>
        <dbReference type="EMBL" id="MDY3563220.1"/>
    </source>
</evidence>
<dbReference type="PANTHER" id="PTHR30093">
    <property type="entry name" value="GENERAL SECRETION PATHWAY PROTEIN G"/>
    <property type="match status" value="1"/>
</dbReference>
<accession>A0ABU5F905</accession>
<dbReference type="InterPro" id="IPR045584">
    <property type="entry name" value="Pilin-like"/>
</dbReference>
<dbReference type="InterPro" id="IPR027558">
    <property type="entry name" value="Pre_pil_HX9DG_C"/>
</dbReference>